<comment type="catalytic activity">
    <reaction evidence="6">
        <text>glycolate + A = glyoxylate + AH2</text>
        <dbReference type="Rhea" id="RHEA:21264"/>
        <dbReference type="ChEBI" id="CHEBI:13193"/>
        <dbReference type="ChEBI" id="CHEBI:17499"/>
        <dbReference type="ChEBI" id="CHEBI:29805"/>
        <dbReference type="ChEBI" id="CHEBI:36655"/>
        <dbReference type="EC" id="1.1.99.14"/>
    </reaction>
</comment>
<keyword evidence="5 6" id="KW-0411">Iron-sulfur</keyword>
<gene>
    <name evidence="8" type="ORF">ENS29_00735</name>
</gene>
<name>A0A7C4ML09_9BACT</name>
<sequence length="437" mass="47546">MSRIEALIQMVKSLEDELVTCMRCGMCQSVCPLYAQTGRETDVARGKLALLDGLMKRIVEDPQGVKERLDKCLLCGSCAAACPSGVHVLDIFFKARAILSGYVGLKPVERLILRGMLAQPALFDRLMEWGARLQPLFSRNENAVVGTSCARVLSPFIGNRHFVPLAEQPFHRIVPRLSTPAGSSGIRVALFTGCLIDKFFPNIASATLRSLDHHGVGVFLPEDQGCCGIPSLSSGDTEAFRKLVAHNVERFLEEPFDVLVTACATCTSTIRKLWPLMAETCPASVREPMRQLADKTMDISAFLVSRFPEAFAEKAPSTDVPKEAPIVTYHDPCHLKKSLGVFREPRTLLRAGPRRFKEMPDADACCGMGGSFNLKHYGISSTIGDGKVASIRESGASVLTTGCPACMMQISDALSRSNAAVAVKHVIELYAETLKSP</sequence>
<dbReference type="GO" id="GO:0051539">
    <property type="term" value="F:4 iron, 4 sulfur cluster binding"/>
    <property type="evidence" value="ECO:0007669"/>
    <property type="project" value="UniProtKB-UniRule"/>
</dbReference>
<dbReference type="Pfam" id="PF13183">
    <property type="entry name" value="Fer4_8"/>
    <property type="match status" value="1"/>
</dbReference>
<organism evidence="8">
    <name type="scientific">Desulfatirhabdium butyrativorans</name>
    <dbReference type="NCBI Taxonomy" id="340467"/>
    <lineage>
        <taxon>Bacteria</taxon>
        <taxon>Pseudomonadati</taxon>
        <taxon>Thermodesulfobacteriota</taxon>
        <taxon>Desulfobacteria</taxon>
        <taxon>Desulfobacterales</taxon>
        <taxon>Desulfatirhabdiaceae</taxon>
        <taxon>Desulfatirhabdium</taxon>
    </lineage>
</organism>
<evidence type="ECO:0000259" key="7">
    <source>
        <dbReference type="PROSITE" id="PS51379"/>
    </source>
</evidence>
<dbReference type="PANTHER" id="PTHR32479:SF20">
    <property type="entry name" value="GLYCOLATE OXIDASE IRON-SULFUR SUBUNIT"/>
    <property type="match status" value="1"/>
</dbReference>
<feature type="domain" description="4Fe-4S ferredoxin-type" evidence="7">
    <location>
        <begin position="63"/>
        <end position="92"/>
    </location>
</feature>
<dbReference type="InterPro" id="IPR004017">
    <property type="entry name" value="Cys_rich_dom"/>
</dbReference>
<evidence type="ECO:0000256" key="2">
    <source>
        <dbReference type="ARBA" id="ARBA00022723"/>
    </source>
</evidence>
<evidence type="ECO:0000256" key="4">
    <source>
        <dbReference type="ARBA" id="ARBA00023004"/>
    </source>
</evidence>
<comment type="catalytic activity">
    <reaction evidence="6">
        <text>(R)-lactate + A = pyruvate + AH2</text>
        <dbReference type="Rhea" id="RHEA:15089"/>
        <dbReference type="ChEBI" id="CHEBI:13193"/>
        <dbReference type="ChEBI" id="CHEBI:15361"/>
        <dbReference type="ChEBI" id="CHEBI:16004"/>
        <dbReference type="ChEBI" id="CHEBI:17499"/>
    </reaction>
</comment>
<evidence type="ECO:0000256" key="1">
    <source>
        <dbReference type="ARBA" id="ARBA00022485"/>
    </source>
</evidence>
<keyword evidence="1 6" id="KW-0004">4Fe-4S</keyword>
<evidence type="ECO:0000256" key="6">
    <source>
        <dbReference type="PIRNR" id="PIRNR000139"/>
    </source>
</evidence>
<dbReference type="InterPro" id="IPR009051">
    <property type="entry name" value="Helical_ferredxn"/>
</dbReference>
<dbReference type="InterPro" id="IPR012257">
    <property type="entry name" value="Glc_ox_4Fe-4S"/>
</dbReference>
<keyword evidence="6" id="KW-0249">Electron transport</keyword>
<dbReference type="InterPro" id="IPR017900">
    <property type="entry name" value="4Fe4S_Fe_S_CS"/>
</dbReference>
<reference evidence="8" key="1">
    <citation type="journal article" date="2020" name="mSystems">
        <title>Genome- and Community-Level Interaction Insights into Carbon Utilization and Element Cycling Functions of Hydrothermarchaeota in Hydrothermal Sediment.</title>
        <authorList>
            <person name="Zhou Z."/>
            <person name="Liu Y."/>
            <person name="Xu W."/>
            <person name="Pan J."/>
            <person name="Luo Z.H."/>
            <person name="Li M."/>
        </authorList>
    </citation>
    <scope>NUCLEOTIDE SEQUENCE [LARGE SCALE GENOMIC DNA]</scope>
    <source>
        <strain evidence="8">SpSt-477</strain>
    </source>
</reference>
<dbReference type="GO" id="GO:0046872">
    <property type="term" value="F:metal ion binding"/>
    <property type="evidence" value="ECO:0007669"/>
    <property type="project" value="UniProtKB-UniRule"/>
</dbReference>
<dbReference type="EMBL" id="DSUH01000017">
    <property type="protein sequence ID" value="HGU31363.1"/>
    <property type="molecule type" value="Genomic_DNA"/>
</dbReference>
<dbReference type="PROSITE" id="PS51379">
    <property type="entry name" value="4FE4S_FER_2"/>
    <property type="match status" value="2"/>
</dbReference>
<evidence type="ECO:0000313" key="8">
    <source>
        <dbReference type="EMBL" id="HGU31363.1"/>
    </source>
</evidence>
<dbReference type="Gene3D" id="1.10.1060.10">
    <property type="entry name" value="Alpha-helical ferredoxin"/>
    <property type="match status" value="1"/>
</dbReference>
<dbReference type="PIRSF" id="PIRSF000139">
    <property type="entry name" value="Glc_ox_4Fe-4S"/>
    <property type="match status" value="1"/>
</dbReference>
<dbReference type="EC" id="1.1.99.14" evidence="6"/>
<comment type="cofactor">
    <cofactor evidence="6">
        <name>[4Fe-4S] cluster</name>
        <dbReference type="ChEBI" id="CHEBI:49883"/>
    </cofactor>
    <text evidence="6">Binds 2 [4Fe-4S] clusters.</text>
</comment>
<dbReference type="AlphaFoldDB" id="A0A7C4ML09"/>
<keyword evidence="6" id="KW-0813">Transport</keyword>
<feature type="domain" description="4Fe-4S ferredoxin-type" evidence="7">
    <location>
        <begin position="10"/>
        <end position="41"/>
    </location>
</feature>
<dbReference type="PROSITE" id="PS00198">
    <property type="entry name" value="4FE4S_FER_1"/>
    <property type="match status" value="1"/>
</dbReference>
<dbReference type="PANTHER" id="PTHR32479">
    <property type="entry name" value="GLYCOLATE OXIDASE IRON-SULFUR SUBUNIT"/>
    <property type="match status" value="1"/>
</dbReference>
<dbReference type="InterPro" id="IPR017896">
    <property type="entry name" value="4Fe4S_Fe-S-bd"/>
</dbReference>
<evidence type="ECO:0000256" key="3">
    <source>
        <dbReference type="ARBA" id="ARBA00022737"/>
    </source>
</evidence>
<evidence type="ECO:0000256" key="5">
    <source>
        <dbReference type="ARBA" id="ARBA00023014"/>
    </source>
</evidence>
<protein>
    <recommendedName>
        <fullName evidence="6">Glycolate oxidase iron-sulfur subunit</fullName>
        <ecNumber evidence="6">1.1.99.14</ecNumber>
    </recommendedName>
</protein>
<dbReference type="Pfam" id="PF02754">
    <property type="entry name" value="CCG"/>
    <property type="match status" value="2"/>
</dbReference>
<keyword evidence="4 6" id="KW-0408">Iron</keyword>
<dbReference type="SUPFAM" id="SSF46548">
    <property type="entry name" value="alpha-helical ferredoxin"/>
    <property type="match status" value="1"/>
</dbReference>
<comment type="function">
    <text evidence="6">Component of a complex that catalyzes the oxidation of glycolate to glyoxylate.</text>
</comment>
<proteinExistence type="predicted"/>
<comment type="caution">
    <text evidence="8">The sequence shown here is derived from an EMBL/GenBank/DDBJ whole genome shotgun (WGS) entry which is preliminary data.</text>
</comment>
<accession>A0A7C4ML09</accession>
<keyword evidence="2 6" id="KW-0479">Metal-binding</keyword>
<dbReference type="GO" id="GO:0019154">
    <property type="term" value="F:glycolate dehydrogenase activity"/>
    <property type="evidence" value="ECO:0007669"/>
    <property type="project" value="UniProtKB-EC"/>
</dbReference>
<keyword evidence="3" id="KW-0677">Repeat</keyword>